<organism evidence="3 4">
    <name type="scientific">Mikania micrantha</name>
    <name type="common">bitter vine</name>
    <dbReference type="NCBI Taxonomy" id="192012"/>
    <lineage>
        <taxon>Eukaryota</taxon>
        <taxon>Viridiplantae</taxon>
        <taxon>Streptophyta</taxon>
        <taxon>Embryophyta</taxon>
        <taxon>Tracheophyta</taxon>
        <taxon>Spermatophyta</taxon>
        <taxon>Magnoliopsida</taxon>
        <taxon>eudicotyledons</taxon>
        <taxon>Gunneridae</taxon>
        <taxon>Pentapetalae</taxon>
        <taxon>asterids</taxon>
        <taxon>campanulids</taxon>
        <taxon>Asterales</taxon>
        <taxon>Asteraceae</taxon>
        <taxon>Asteroideae</taxon>
        <taxon>Heliantheae alliance</taxon>
        <taxon>Eupatorieae</taxon>
        <taxon>Mikania</taxon>
    </lineage>
</organism>
<dbReference type="PANTHER" id="PTHR24177:SF474">
    <property type="entry name" value="ANKYRIN REPEAT-CONTAINING DOMAIN, PGG DOMAIN, ANKYRIN REPEAT-CONTAINING DOMAIN SUPERFAMILY"/>
    <property type="match status" value="1"/>
</dbReference>
<keyword evidence="4" id="KW-1185">Reference proteome</keyword>
<feature type="domain" description="PGG" evidence="2">
    <location>
        <begin position="174"/>
        <end position="287"/>
    </location>
</feature>
<evidence type="ECO:0000313" key="4">
    <source>
        <dbReference type="Proteomes" id="UP000326396"/>
    </source>
</evidence>
<dbReference type="SUPFAM" id="SSF48403">
    <property type="entry name" value="Ankyrin repeat"/>
    <property type="match status" value="1"/>
</dbReference>
<feature type="transmembrane region" description="Helical" evidence="1">
    <location>
        <begin position="267"/>
        <end position="289"/>
    </location>
</feature>
<comment type="caution">
    <text evidence="3">The sequence shown here is derived from an EMBL/GenBank/DDBJ whole genome shotgun (WGS) entry which is preliminary data.</text>
</comment>
<dbReference type="AlphaFoldDB" id="A0A5N6PLX6"/>
<evidence type="ECO:0000259" key="2">
    <source>
        <dbReference type="Pfam" id="PF13962"/>
    </source>
</evidence>
<evidence type="ECO:0000256" key="1">
    <source>
        <dbReference type="SAM" id="Phobius"/>
    </source>
</evidence>
<feature type="transmembrane region" description="Helical" evidence="1">
    <location>
        <begin position="295"/>
        <end position="313"/>
    </location>
</feature>
<dbReference type="PANTHER" id="PTHR24177">
    <property type="entry name" value="CASKIN"/>
    <property type="match status" value="1"/>
</dbReference>
<feature type="transmembrane region" description="Helical" evidence="1">
    <location>
        <begin position="222"/>
        <end position="246"/>
    </location>
</feature>
<gene>
    <name evidence="3" type="ORF">E3N88_09737</name>
</gene>
<protein>
    <recommendedName>
        <fullName evidence="2">PGG domain-containing protein</fullName>
    </recommendedName>
</protein>
<dbReference type="Pfam" id="PF13962">
    <property type="entry name" value="PGG"/>
    <property type="match status" value="1"/>
</dbReference>
<keyword evidence="1" id="KW-1133">Transmembrane helix</keyword>
<accession>A0A5N6PLX6</accession>
<evidence type="ECO:0000313" key="3">
    <source>
        <dbReference type="EMBL" id="KAD6455031.1"/>
    </source>
</evidence>
<dbReference type="InterPro" id="IPR026961">
    <property type="entry name" value="PGG_dom"/>
</dbReference>
<reference evidence="3 4" key="1">
    <citation type="submission" date="2019-05" db="EMBL/GenBank/DDBJ databases">
        <title>Mikania micrantha, genome provides insights into the molecular mechanism of rapid growth.</title>
        <authorList>
            <person name="Liu B."/>
        </authorList>
    </citation>
    <scope>NUCLEOTIDE SEQUENCE [LARGE SCALE GENOMIC DNA]</scope>
    <source>
        <strain evidence="3">NLD-2019</strain>
        <tissue evidence="3">Leaf</tissue>
    </source>
</reference>
<keyword evidence="1" id="KW-0812">Transmembrane</keyword>
<dbReference type="Proteomes" id="UP000326396">
    <property type="component" value="Linkage Group LG12"/>
</dbReference>
<name>A0A5N6PLX6_9ASTR</name>
<dbReference type="GO" id="GO:0016020">
    <property type="term" value="C:membrane"/>
    <property type="evidence" value="ECO:0007669"/>
    <property type="project" value="TreeGrafter"/>
</dbReference>
<dbReference type="OrthoDB" id="1431907at2759"/>
<dbReference type="EMBL" id="SZYD01000004">
    <property type="protein sequence ID" value="KAD6455031.1"/>
    <property type="molecule type" value="Genomic_DNA"/>
</dbReference>
<keyword evidence="1" id="KW-0472">Membrane</keyword>
<sequence length="319" mass="36852">MKRNEEAYNHAKLLVDFTCDLIRTSTTMSTTYTNAIFEATRQDVVELVKEIISRFPKAIWAINEDGHDIIQLAVINRSTKVYRMLYRVSKLKNKNTTIEFPFKNNLLHLAARLAPENKIKHAYGPALQMQQELQWFKEVERFVSPLNVNQKNSFGETPQMVFTKEHKKLAIEGEKWMKETAQSYTIIAALITTIMFAATITVPGGNKQDNGLPMFTNNNIFILFAILDGISFVTNAASLMMFMSILTHRFYEQDFFYILPTKLERGVGMLLISTVTMVFAFSVAFSLVYFHQIKWLIVLISLLLYPAFSWFFWKFEAVS</sequence>
<feature type="transmembrane region" description="Helical" evidence="1">
    <location>
        <begin position="184"/>
        <end position="202"/>
    </location>
</feature>
<proteinExistence type="predicted"/>
<dbReference type="InterPro" id="IPR036770">
    <property type="entry name" value="Ankyrin_rpt-contain_sf"/>
</dbReference>